<keyword evidence="4" id="KW-0133">Cell shape</keyword>
<dbReference type="PANTHER" id="PTHR21581:SF6">
    <property type="entry name" value="TRAFFICKING PROTEIN PARTICLE COMPLEX SUBUNIT 12"/>
    <property type="match status" value="1"/>
</dbReference>
<reference evidence="11 12" key="1">
    <citation type="submission" date="2024-03" db="EMBL/GenBank/DDBJ databases">
        <title>Human intestinal bacterial collection.</title>
        <authorList>
            <person name="Pauvert C."/>
            <person name="Hitch T.C.A."/>
            <person name="Clavel T."/>
        </authorList>
    </citation>
    <scope>NUCLEOTIDE SEQUENCE [LARGE SCALE GENOMIC DNA]</scope>
    <source>
        <strain evidence="11 12">CLA-AA-H132</strain>
    </source>
</reference>
<dbReference type="GO" id="GO:0004180">
    <property type="term" value="F:carboxypeptidase activity"/>
    <property type="evidence" value="ECO:0007669"/>
    <property type="project" value="UniProtKB-KW"/>
</dbReference>
<dbReference type="PANTHER" id="PTHR21581">
    <property type="entry name" value="D-ALANYL-D-ALANINE CARBOXYPEPTIDASE"/>
    <property type="match status" value="1"/>
</dbReference>
<name>A0ABV1FJZ2_9FIRM</name>
<evidence type="ECO:0000256" key="6">
    <source>
        <dbReference type="ARBA" id="ARBA00023316"/>
    </source>
</evidence>
<dbReference type="Gene3D" id="3.40.710.10">
    <property type="entry name" value="DD-peptidase/beta-lactamase superfamily"/>
    <property type="match status" value="1"/>
</dbReference>
<dbReference type="InterPro" id="IPR001967">
    <property type="entry name" value="Peptidase_S11_N"/>
</dbReference>
<evidence type="ECO:0000256" key="3">
    <source>
        <dbReference type="ARBA" id="ARBA00022801"/>
    </source>
</evidence>
<keyword evidence="3" id="KW-0378">Hydrolase</keyword>
<keyword evidence="9" id="KW-1133">Transmembrane helix</keyword>
<evidence type="ECO:0000256" key="4">
    <source>
        <dbReference type="ARBA" id="ARBA00022960"/>
    </source>
</evidence>
<dbReference type="RefSeq" id="WP_349165085.1">
    <property type="nucleotide sequence ID" value="NZ_JBBMFE010000013.1"/>
</dbReference>
<dbReference type="InterPro" id="IPR012338">
    <property type="entry name" value="Beta-lactam/transpept-like"/>
</dbReference>
<keyword evidence="9" id="KW-0472">Membrane</keyword>
<evidence type="ECO:0000313" key="12">
    <source>
        <dbReference type="Proteomes" id="UP001438008"/>
    </source>
</evidence>
<dbReference type="Pfam" id="PF00768">
    <property type="entry name" value="Peptidase_S11"/>
    <property type="match status" value="1"/>
</dbReference>
<dbReference type="InterPro" id="IPR018044">
    <property type="entry name" value="Peptidase_S11"/>
</dbReference>
<organism evidence="11 12">
    <name type="scientific">Laedolimicola intestinihominis</name>
    <dbReference type="NCBI Taxonomy" id="3133166"/>
    <lineage>
        <taxon>Bacteria</taxon>
        <taxon>Bacillati</taxon>
        <taxon>Bacillota</taxon>
        <taxon>Clostridia</taxon>
        <taxon>Lachnospirales</taxon>
        <taxon>Lachnospiraceae</taxon>
        <taxon>Laedolimicola</taxon>
    </lineage>
</organism>
<protein>
    <submittedName>
        <fullName evidence="11">D-alanyl-D-alanine carboxypeptidase</fullName>
    </submittedName>
</protein>
<comment type="similarity">
    <text evidence="1 7">Belongs to the peptidase S11 family.</text>
</comment>
<evidence type="ECO:0000256" key="1">
    <source>
        <dbReference type="ARBA" id="ARBA00007164"/>
    </source>
</evidence>
<feature type="transmembrane region" description="Helical" evidence="9">
    <location>
        <begin position="32"/>
        <end position="54"/>
    </location>
</feature>
<evidence type="ECO:0000256" key="7">
    <source>
        <dbReference type="RuleBase" id="RU004016"/>
    </source>
</evidence>
<feature type="region of interest" description="Disordered" evidence="8">
    <location>
        <begin position="1"/>
        <end position="25"/>
    </location>
</feature>
<dbReference type="SUPFAM" id="SSF56601">
    <property type="entry name" value="beta-lactamase/transpeptidase-like"/>
    <property type="match status" value="1"/>
</dbReference>
<evidence type="ECO:0000256" key="8">
    <source>
        <dbReference type="SAM" id="MobiDB-lite"/>
    </source>
</evidence>
<keyword evidence="9" id="KW-0812">Transmembrane</keyword>
<comment type="caution">
    <text evidence="11">The sequence shown here is derived from an EMBL/GenBank/DDBJ whole genome shotgun (WGS) entry which is preliminary data.</text>
</comment>
<evidence type="ECO:0000256" key="2">
    <source>
        <dbReference type="ARBA" id="ARBA00022729"/>
    </source>
</evidence>
<dbReference type="EMBL" id="JBBMFE010000013">
    <property type="protein sequence ID" value="MEQ2473391.1"/>
    <property type="molecule type" value="Genomic_DNA"/>
</dbReference>
<dbReference type="PRINTS" id="PR00725">
    <property type="entry name" value="DADACBPTASE1"/>
</dbReference>
<dbReference type="Proteomes" id="UP001438008">
    <property type="component" value="Unassembled WGS sequence"/>
</dbReference>
<proteinExistence type="inferred from homology"/>
<keyword evidence="12" id="KW-1185">Reference proteome</keyword>
<evidence type="ECO:0000313" key="11">
    <source>
        <dbReference type="EMBL" id="MEQ2473391.1"/>
    </source>
</evidence>
<keyword evidence="5" id="KW-0573">Peptidoglycan synthesis</keyword>
<keyword evidence="2" id="KW-0732">Signal</keyword>
<feature type="compositionally biased region" description="Basic residues" evidence="8">
    <location>
        <begin position="16"/>
        <end position="25"/>
    </location>
</feature>
<evidence type="ECO:0000256" key="5">
    <source>
        <dbReference type="ARBA" id="ARBA00022984"/>
    </source>
</evidence>
<gene>
    <name evidence="11" type="ORF">WMO29_12970</name>
</gene>
<sequence>MGTLEENDEAWERERARRRAERRRRRQREARIKRAIVLTAMGLFLFLVLVLGSITVKHMTKKAAAGATETAYLAMRTKIEASIPAGTSDGTDSAETVSSYAVSGDYTISGLNGASYLGSDEVTSTQALLVDADNRTVLYQRGAGDRISPASMTKVLTLLVAVEHVSNLDDTFTITREITDYSYSHDCSAVGFDENETVTVRDLLYGTILPSGGDAAAGLAYYVSGSLDGFAELMNQKLQELGISGSAHFTNCVGLYDDNHYCTLYDLAVIMTAAMDNPLCSEILNARTYTTSATEQHPDGIIISNWFLRRIEDKDTHGEIIGAKTGYVVQSGNCAVSVSRSNSGRRYICVTADAHSAWRCIYDHVAVYQNYTE</sequence>
<feature type="domain" description="Peptidase S11 D-alanyl-D-alanine carboxypeptidase A N-terminal" evidence="10">
    <location>
        <begin position="120"/>
        <end position="355"/>
    </location>
</feature>
<keyword evidence="11" id="KW-0121">Carboxypeptidase</keyword>
<keyword evidence="11" id="KW-0645">Protease</keyword>
<evidence type="ECO:0000259" key="10">
    <source>
        <dbReference type="Pfam" id="PF00768"/>
    </source>
</evidence>
<evidence type="ECO:0000256" key="9">
    <source>
        <dbReference type="SAM" id="Phobius"/>
    </source>
</evidence>
<accession>A0ABV1FJZ2</accession>
<keyword evidence="6" id="KW-0961">Cell wall biogenesis/degradation</keyword>